<dbReference type="Pfam" id="PF13912">
    <property type="entry name" value="zf-C2H2_6"/>
    <property type="match status" value="1"/>
</dbReference>
<name>A0A6F9DU03_9ASCI</name>
<evidence type="ECO:0000313" key="2">
    <source>
        <dbReference type="EMBL" id="CAB3266493.1"/>
    </source>
</evidence>
<dbReference type="InterPro" id="IPR013087">
    <property type="entry name" value="Znf_C2H2_type"/>
</dbReference>
<evidence type="ECO:0000259" key="1">
    <source>
        <dbReference type="PROSITE" id="PS00028"/>
    </source>
</evidence>
<dbReference type="EMBL" id="LR790631">
    <property type="protein sequence ID" value="CAB3266493.1"/>
    <property type="molecule type" value="mRNA"/>
</dbReference>
<gene>
    <name evidence="2" type="primary">Sp7-001</name>
</gene>
<organism evidence="2">
    <name type="scientific">Phallusia mammillata</name>
    <dbReference type="NCBI Taxonomy" id="59560"/>
    <lineage>
        <taxon>Eukaryota</taxon>
        <taxon>Metazoa</taxon>
        <taxon>Chordata</taxon>
        <taxon>Tunicata</taxon>
        <taxon>Ascidiacea</taxon>
        <taxon>Phlebobranchia</taxon>
        <taxon>Ascidiidae</taxon>
        <taxon>Phallusia</taxon>
    </lineage>
</organism>
<feature type="domain" description="C2H2-type" evidence="1">
    <location>
        <begin position="34"/>
        <end position="55"/>
    </location>
</feature>
<protein>
    <submittedName>
        <fullName evidence="2">Zinc finger protein</fullName>
    </submittedName>
</protein>
<accession>A0A6F9DU03</accession>
<reference evidence="2" key="1">
    <citation type="submission" date="2020-04" db="EMBL/GenBank/DDBJ databases">
        <authorList>
            <person name="Neveu A P."/>
        </authorList>
    </citation>
    <scope>NUCLEOTIDE SEQUENCE</scope>
    <source>
        <tissue evidence="2">Whole embryo</tissue>
    </source>
</reference>
<dbReference type="AlphaFoldDB" id="A0A6F9DU03"/>
<dbReference type="PROSITE" id="PS00028">
    <property type="entry name" value="ZINC_FINGER_C2H2_1"/>
    <property type="match status" value="1"/>
</dbReference>
<sequence length="112" mass="12457">MDENESTCFNEAIEQIMVEIELSMMENEDSSVNCDVCLKQFTSLKGMDMHKKRKHQPNQSQNALDPPKLVELWTEASEKAATYTGAEPAVTTLTQNLSASVSDSCDTSNFAF</sequence>
<proteinExistence type="evidence at transcript level"/>